<gene>
    <name evidence="2" type="ORF">A8926_6828</name>
</gene>
<proteinExistence type="predicted"/>
<evidence type="ECO:0000256" key="1">
    <source>
        <dbReference type="SAM" id="MobiDB-lite"/>
    </source>
</evidence>
<keyword evidence="3" id="KW-1185">Reference proteome</keyword>
<comment type="caution">
    <text evidence="2">The sequence shown here is derived from an EMBL/GenBank/DDBJ whole genome shotgun (WGS) entry which is preliminary data.</text>
</comment>
<organism evidence="2 3">
    <name type="scientific">Saccharopolyspora spinosa</name>
    <dbReference type="NCBI Taxonomy" id="60894"/>
    <lineage>
        <taxon>Bacteria</taxon>
        <taxon>Bacillati</taxon>
        <taxon>Actinomycetota</taxon>
        <taxon>Actinomycetes</taxon>
        <taxon>Pseudonocardiales</taxon>
        <taxon>Pseudonocardiaceae</taxon>
        <taxon>Saccharopolyspora</taxon>
    </lineage>
</organism>
<feature type="region of interest" description="Disordered" evidence="1">
    <location>
        <begin position="420"/>
        <end position="440"/>
    </location>
</feature>
<dbReference type="InterPro" id="IPR013494">
    <property type="entry name" value="CHP02678"/>
</dbReference>
<name>A0A2N3Y761_SACSN</name>
<sequence>MWDDVDVAGGDVRGQQVDGDGGQVIASLLREPLLTIEGDPDTFRLALYRREEVTRWFGDATGWKVETSAADGLCRLYKRRRDPPRDRAPRLIRRERSARRPASPLVLTLLCLVCEQLWRHPETGFNDLQLEIVQSCATEADTSRLPRFQPVAPAGREHARANTHRTALVDALRLLERWRVAAVDRPLDVAEQDDHADLLITARRDRLAALLACHPPGLLEVDLDQPDTHVSLLCSDQAPLPEHASTRQHDLRRRHVAVRSVLDDPGTDPETDGEAGGYLASTAGGRYALDAAAAAGLCCTVRRDWWIVADPAGATTDLDFPHGRSQEQQAAMLLLSELARRGDPTAAVTKAQVTALMRVHLDRRPWWAGRYRSPRGAERLAERALQHLTDAGVVHPSGMTPDVVTPTPAVRVWVLRIIDPHSDPDPADENPGNGKGCCDG</sequence>
<dbReference type="STRING" id="994479.GCA_000194155_04851"/>
<dbReference type="Proteomes" id="UP000233786">
    <property type="component" value="Unassembled WGS sequence"/>
</dbReference>
<dbReference type="OrthoDB" id="141582at2"/>
<evidence type="ECO:0000313" key="3">
    <source>
        <dbReference type="Proteomes" id="UP000233786"/>
    </source>
</evidence>
<protein>
    <submittedName>
        <fullName evidence="2">Uncharacterized protein (TIGR02678 family)</fullName>
    </submittedName>
</protein>
<accession>A0A2N3Y761</accession>
<dbReference type="Pfam" id="PF09661">
    <property type="entry name" value="DUF2398"/>
    <property type="match status" value="1"/>
</dbReference>
<dbReference type="RefSeq" id="WP_010310163.1">
    <property type="nucleotide sequence ID" value="NZ_CP061007.1"/>
</dbReference>
<dbReference type="EMBL" id="PJNB01000001">
    <property type="protein sequence ID" value="PKW18705.1"/>
    <property type="molecule type" value="Genomic_DNA"/>
</dbReference>
<evidence type="ECO:0000313" key="2">
    <source>
        <dbReference type="EMBL" id="PKW18705.1"/>
    </source>
</evidence>
<dbReference type="AlphaFoldDB" id="A0A2N3Y761"/>
<reference evidence="2" key="1">
    <citation type="submission" date="2017-12" db="EMBL/GenBank/DDBJ databases">
        <title>Sequencing the genomes of 1000 Actinobacteria strains.</title>
        <authorList>
            <person name="Klenk H.-P."/>
        </authorList>
    </citation>
    <scope>NUCLEOTIDE SEQUENCE [LARGE SCALE GENOMIC DNA]</scope>
    <source>
        <strain evidence="2">DSM 44228</strain>
    </source>
</reference>